<proteinExistence type="predicted"/>
<gene>
    <name evidence="2" type="ordered locus">Ccan_07650</name>
</gene>
<organism evidence="2 3">
    <name type="scientific">Capnocytophaga canimorsus (strain 5)</name>
    <dbReference type="NCBI Taxonomy" id="860228"/>
    <lineage>
        <taxon>Bacteria</taxon>
        <taxon>Pseudomonadati</taxon>
        <taxon>Bacteroidota</taxon>
        <taxon>Flavobacteriia</taxon>
        <taxon>Flavobacteriales</taxon>
        <taxon>Flavobacteriaceae</taxon>
        <taxon>Capnocytophaga</taxon>
    </lineage>
</organism>
<keyword evidence="3" id="KW-1185">Reference proteome</keyword>
<evidence type="ECO:0000256" key="1">
    <source>
        <dbReference type="SAM" id="Phobius"/>
    </source>
</evidence>
<evidence type="ECO:0000313" key="2">
    <source>
        <dbReference type="EMBL" id="AEK22883.1"/>
    </source>
</evidence>
<feature type="transmembrane region" description="Helical" evidence="1">
    <location>
        <begin position="12"/>
        <end position="30"/>
    </location>
</feature>
<sequence length="62" mass="7214">MVVNSNKKLSRIGIVLLLLITPPMTCNFFSNNELDTINFILFMRVSFLILLFQLDKDILILR</sequence>
<dbReference type="KEGG" id="ccm:Ccan_07650"/>
<name>F9YTU9_CAPCC</name>
<keyword evidence="1" id="KW-0812">Transmembrane</keyword>
<reference evidence="2 3" key="1">
    <citation type="journal article" date="2011" name="J. Bacteriol.">
        <title>Complete genome sequence of the dog commensal and human pathogen Capnocytophaga canimorsus strain 5.</title>
        <authorList>
            <person name="Manfredi P."/>
            <person name="Pagni M."/>
            <person name="Cornelis G.R."/>
        </authorList>
    </citation>
    <scope>NUCLEOTIDE SEQUENCE [LARGE SCALE GENOMIC DNA]</scope>
    <source>
        <strain evidence="3">5</strain>
    </source>
</reference>
<protein>
    <submittedName>
        <fullName evidence="2">Uncharacterized protein</fullName>
    </submittedName>
</protein>
<feature type="transmembrane region" description="Helical" evidence="1">
    <location>
        <begin position="36"/>
        <end position="54"/>
    </location>
</feature>
<dbReference type="HOGENOM" id="CLU_2895675_0_0_10"/>
<dbReference type="EMBL" id="CP002113">
    <property type="protein sequence ID" value="AEK22883.1"/>
    <property type="molecule type" value="Genomic_DNA"/>
</dbReference>
<dbReference type="AlphaFoldDB" id="F9YTU9"/>
<evidence type="ECO:0000313" key="3">
    <source>
        <dbReference type="Proteomes" id="UP000008895"/>
    </source>
</evidence>
<accession>F9YTU9</accession>
<keyword evidence="1" id="KW-1133">Transmembrane helix</keyword>
<keyword evidence="1" id="KW-0472">Membrane</keyword>
<dbReference type="Proteomes" id="UP000008895">
    <property type="component" value="Chromosome"/>
</dbReference>